<dbReference type="Proteomes" id="UP000316621">
    <property type="component" value="Chromosome 8"/>
</dbReference>
<gene>
    <name evidence="1" type="ORF">C5167_049557</name>
</gene>
<sequence length="141" mass="15914">MKASYSRMMPMILKIASSLPLSLSSRQMESLSAISDTFLPSIDLCNTTNNNISTHDDNDSIHNFYKTSASMAKTPQNLRTVVVPLRNRWIGNHREICSSSVGYVEIRTLDAVNQYRNADILWEIEFEEGIPILAEVFRGDS</sequence>
<proteinExistence type="predicted"/>
<accession>A0A4Y7KQB0</accession>
<protein>
    <submittedName>
        <fullName evidence="1">Uncharacterized protein</fullName>
    </submittedName>
</protein>
<keyword evidence="2" id="KW-1185">Reference proteome</keyword>
<evidence type="ECO:0000313" key="2">
    <source>
        <dbReference type="Proteomes" id="UP000316621"/>
    </source>
</evidence>
<evidence type="ECO:0000313" key="1">
    <source>
        <dbReference type="EMBL" id="RZC74075.1"/>
    </source>
</evidence>
<dbReference type="EMBL" id="CM010722">
    <property type="protein sequence ID" value="RZC74075.1"/>
    <property type="molecule type" value="Genomic_DNA"/>
</dbReference>
<dbReference type="Gramene" id="RZC74075">
    <property type="protein sequence ID" value="RZC74075"/>
    <property type="gene ID" value="C5167_049557"/>
</dbReference>
<organism evidence="1 2">
    <name type="scientific">Papaver somniferum</name>
    <name type="common">Opium poppy</name>
    <dbReference type="NCBI Taxonomy" id="3469"/>
    <lineage>
        <taxon>Eukaryota</taxon>
        <taxon>Viridiplantae</taxon>
        <taxon>Streptophyta</taxon>
        <taxon>Embryophyta</taxon>
        <taxon>Tracheophyta</taxon>
        <taxon>Spermatophyta</taxon>
        <taxon>Magnoliopsida</taxon>
        <taxon>Ranunculales</taxon>
        <taxon>Papaveraceae</taxon>
        <taxon>Papaveroideae</taxon>
        <taxon>Papaver</taxon>
    </lineage>
</organism>
<dbReference type="STRING" id="3469.A0A4Y7KQB0"/>
<dbReference type="AlphaFoldDB" id="A0A4Y7KQB0"/>
<reference evidence="1 2" key="1">
    <citation type="journal article" date="2018" name="Science">
        <title>The opium poppy genome and morphinan production.</title>
        <authorList>
            <person name="Guo L."/>
            <person name="Winzer T."/>
            <person name="Yang X."/>
            <person name="Li Y."/>
            <person name="Ning Z."/>
            <person name="He Z."/>
            <person name="Teodor R."/>
            <person name="Lu Y."/>
            <person name="Bowser T.A."/>
            <person name="Graham I.A."/>
            <person name="Ye K."/>
        </authorList>
    </citation>
    <scope>NUCLEOTIDE SEQUENCE [LARGE SCALE GENOMIC DNA]</scope>
    <source>
        <strain evidence="2">cv. HN1</strain>
        <tissue evidence="1">Leaves</tissue>
    </source>
</reference>
<name>A0A4Y7KQB0_PAPSO</name>